<sequence length="79" mass="8551">MKFITTIFALASALAFTSAAPAPGESSIVRRRETFSYAKNYVWTILVTLTPTAMRGGVVTANRMASVAALLKRMGRLAR</sequence>
<accession>A0A3M7LZX7</accession>
<reference evidence="2 3" key="1">
    <citation type="journal article" date="2014" name="PLoS ONE">
        <title>De novo Genome Assembly of the Fungal Plant Pathogen Pyrenophora semeniperda.</title>
        <authorList>
            <person name="Soliai M.M."/>
            <person name="Meyer S.E."/>
            <person name="Udall J.A."/>
            <person name="Elzinga D.E."/>
            <person name="Hermansen R.A."/>
            <person name="Bodily P.M."/>
            <person name="Hart A.A."/>
            <person name="Coleman C.E."/>
        </authorList>
    </citation>
    <scope>NUCLEOTIDE SEQUENCE [LARGE SCALE GENOMIC DNA]</scope>
    <source>
        <strain evidence="2 3">CCB06</strain>
        <tissue evidence="2">Mycelium</tissue>
    </source>
</reference>
<name>A0A3M7LZX7_9PLEO</name>
<feature type="signal peptide" evidence="1">
    <location>
        <begin position="1"/>
        <end position="19"/>
    </location>
</feature>
<keyword evidence="3" id="KW-1185">Reference proteome</keyword>
<dbReference type="Proteomes" id="UP000265663">
    <property type="component" value="Unassembled WGS sequence"/>
</dbReference>
<gene>
    <name evidence="2" type="ORF">GMOD_00003849</name>
</gene>
<dbReference type="EMBL" id="KE747814">
    <property type="protein sequence ID" value="RMZ67813.1"/>
    <property type="molecule type" value="Genomic_DNA"/>
</dbReference>
<keyword evidence="1" id="KW-0732">Signal</keyword>
<protein>
    <submittedName>
        <fullName evidence="2">Uncharacterized protein</fullName>
    </submittedName>
</protein>
<evidence type="ECO:0000256" key="1">
    <source>
        <dbReference type="SAM" id="SignalP"/>
    </source>
</evidence>
<feature type="chain" id="PRO_5017942183" evidence="1">
    <location>
        <begin position="20"/>
        <end position="79"/>
    </location>
</feature>
<proteinExistence type="predicted"/>
<dbReference type="AlphaFoldDB" id="A0A3M7LZX7"/>
<organism evidence="2 3">
    <name type="scientific">Pyrenophora seminiperda CCB06</name>
    <dbReference type="NCBI Taxonomy" id="1302712"/>
    <lineage>
        <taxon>Eukaryota</taxon>
        <taxon>Fungi</taxon>
        <taxon>Dikarya</taxon>
        <taxon>Ascomycota</taxon>
        <taxon>Pezizomycotina</taxon>
        <taxon>Dothideomycetes</taxon>
        <taxon>Pleosporomycetidae</taxon>
        <taxon>Pleosporales</taxon>
        <taxon>Pleosporineae</taxon>
        <taxon>Pleosporaceae</taxon>
        <taxon>Pyrenophora</taxon>
    </lineage>
</organism>
<evidence type="ECO:0000313" key="3">
    <source>
        <dbReference type="Proteomes" id="UP000265663"/>
    </source>
</evidence>
<evidence type="ECO:0000313" key="2">
    <source>
        <dbReference type="EMBL" id="RMZ67813.1"/>
    </source>
</evidence>